<dbReference type="AlphaFoldDB" id="A0A1X7UCP6"/>
<reference evidence="1" key="1">
    <citation type="submission" date="2017-05" db="UniProtKB">
        <authorList>
            <consortium name="EnsemblMetazoa"/>
        </authorList>
    </citation>
    <scope>IDENTIFICATION</scope>
</reference>
<dbReference type="EnsemblMetazoa" id="Aqu2.1.25542_001">
    <property type="protein sequence ID" value="Aqu2.1.25542_001"/>
    <property type="gene ID" value="Aqu2.1.25542"/>
</dbReference>
<dbReference type="InParanoid" id="A0A1X7UCP6"/>
<proteinExistence type="predicted"/>
<accession>A0A1X7UCP6</accession>
<organism evidence="1">
    <name type="scientific">Amphimedon queenslandica</name>
    <name type="common">Sponge</name>
    <dbReference type="NCBI Taxonomy" id="400682"/>
    <lineage>
        <taxon>Eukaryota</taxon>
        <taxon>Metazoa</taxon>
        <taxon>Porifera</taxon>
        <taxon>Demospongiae</taxon>
        <taxon>Heteroscleromorpha</taxon>
        <taxon>Haplosclerida</taxon>
        <taxon>Niphatidae</taxon>
        <taxon>Amphimedon</taxon>
    </lineage>
</organism>
<name>A0A1X7UCP6_AMPQE</name>
<protein>
    <submittedName>
        <fullName evidence="1">Uncharacterized protein</fullName>
    </submittedName>
</protein>
<evidence type="ECO:0000313" key="1">
    <source>
        <dbReference type="EnsemblMetazoa" id="Aqu2.1.25542_001"/>
    </source>
</evidence>
<sequence>MRRLFEGGGNFFDYHGPRRRLFEGGGYSGAAFTRGNTETICVRIPSMAEVEIAFLAQPCCVLPDTMCAAKVARMLFVVSFQQKMIILKSFPSTSLAKELQMSFVDRVTVDNVGDIEDKM</sequence>